<comment type="caution">
    <text evidence="3">The sequence shown here is derived from an EMBL/GenBank/DDBJ whole genome shotgun (WGS) entry which is preliminary data.</text>
</comment>
<organism evidence="3 4">
    <name type="scientific">Nocardiopsis kunsanensis</name>
    <dbReference type="NCBI Taxonomy" id="141693"/>
    <lineage>
        <taxon>Bacteria</taxon>
        <taxon>Bacillati</taxon>
        <taxon>Actinomycetota</taxon>
        <taxon>Actinomycetes</taxon>
        <taxon>Streptosporangiales</taxon>
        <taxon>Nocardiopsidaceae</taxon>
        <taxon>Nocardiopsis</taxon>
    </lineage>
</organism>
<keyword evidence="1" id="KW-0175">Coiled coil</keyword>
<dbReference type="RefSeq" id="WP_017575101.1">
    <property type="nucleotide sequence ID" value="NZ_BMXL01000010.1"/>
</dbReference>
<sequence length="594" mass="65728">MPLVYRTLVNVPGEDEGLVPTATRLLHRWLSKRGNSGAQVAFDASGCHELSNRSRALVVRHDNPEEGLSFLRLTTESEKPDGTWRTTVTAVADPDLAPWQYAWLEMAVDPRHDLVREGAEPPRWEVMPPEAARMLLEAVPAHDGNHLLASSPAIVRGRDTEAVDALLSTILDPARRLAVVATGTPPDVTVPAWREAIAGALNRSTGMCAAYVLDAAARTRVNERLPEELDVPVGGVRTLLPLGGEDPCPGQHPRMSPAGLGAARDGDRLRTWVGAALARKVRENALAAPLPAPLRAIDALLAEETDDLRATPRRPVPARSSSSGNGAPKPSAPPEGWVSAAELGQYEQQVQRLREEVKRLNSRVEELTDERQDLLVGNNDLAEEVGTANDQARAARHEVRWLRERVREAGLYRLAATRPPPDPSPRPPSNVRELLERITSGTALPHLFFTIDNHTVEELVDSHKEGLWVTRAWQAMLALDDYARYQFEHPGSGLGFHSYLRRSPDGYRVIPVKRLASQESDYVRNRGKLNDKRLFRVPEEVDPSGRVPMYAHIKLDTEHGICPRLYFYPDLGDGTTNRIYVGYLGRHLPVQQSN</sequence>
<gene>
    <name evidence="3" type="ORF">GCM10007147_24040</name>
</gene>
<evidence type="ECO:0000313" key="4">
    <source>
        <dbReference type="Proteomes" id="UP000654947"/>
    </source>
</evidence>
<dbReference type="AlphaFoldDB" id="A0A918XDN6"/>
<dbReference type="Proteomes" id="UP000654947">
    <property type="component" value="Unassembled WGS sequence"/>
</dbReference>
<name>A0A918XDN6_9ACTN</name>
<evidence type="ECO:0000256" key="2">
    <source>
        <dbReference type="SAM" id="MobiDB-lite"/>
    </source>
</evidence>
<dbReference type="EMBL" id="BMXL01000010">
    <property type="protein sequence ID" value="GHD26192.1"/>
    <property type="molecule type" value="Genomic_DNA"/>
</dbReference>
<evidence type="ECO:0000313" key="3">
    <source>
        <dbReference type="EMBL" id="GHD26192.1"/>
    </source>
</evidence>
<evidence type="ECO:0000256" key="1">
    <source>
        <dbReference type="SAM" id="Coils"/>
    </source>
</evidence>
<feature type="coiled-coil region" evidence="1">
    <location>
        <begin position="343"/>
        <end position="398"/>
    </location>
</feature>
<reference evidence="3 4" key="1">
    <citation type="journal article" date="2014" name="Int. J. Syst. Evol. Microbiol.">
        <title>Complete genome sequence of Corynebacterium casei LMG S-19264T (=DSM 44701T), isolated from a smear-ripened cheese.</title>
        <authorList>
            <consortium name="US DOE Joint Genome Institute (JGI-PGF)"/>
            <person name="Walter F."/>
            <person name="Albersmeier A."/>
            <person name="Kalinowski J."/>
            <person name="Ruckert C."/>
        </authorList>
    </citation>
    <scope>NUCLEOTIDE SEQUENCE [LARGE SCALE GENOMIC DNA]</scope>
    <source>
        <strain evidence="3 4">KCTC 19473</strain>
    </source>
</reference>
<proteinExistence type="predicted"/>
<feature type="region of interest" description="Disordered" evidence="2">
    <location>
        <begin position="306"/>
        <end position="337"/>
    </location>
</feature>
<protein>
    <submittedName>
        <fullName evidence="3">Uncharacterized protein</fullName>
    </submittedName>
</protein>
<keyword evidence="4" id="KW-1185">Reference proteome</keyword>
<accession>A0A918XDN6</accession>